<dbReference type="Proteomes" id="UP000318626">
    <property type="component" value="Chromosome"/>
</dbReference>
<feature type="compositionally biased region" description="Polar residues" evidence="1">
    <location>
        <begin position="308"/>
        <end position="322"/>
    </location>
</feature>
<keyword evidence="5" id="KW-1185">Reference proteome</keyword>
<sequence precursor="true">MLRTIPAVVAAALMAAGSVTSFAHADDNSVADPFAEPTAAADAPATDVEAKKPVISAEINTEKKTTDNASKVAIATRASQLQGMTIQNEAGKDLGNVRDIVIDIDRGRVKYVAVAYGGFLGLGSKLFAVPFEAFDHRPATQDKDAVLLLKLSEEMLRKAPGFDADNWPNMASPEFALAIDKHYADREGGVNVKVGPIDVDVNVDREPQRTNANQANSMVVHRADELIGMAVVNKANEKLGSINDLMVDMSSGDIRYAALSVGGLAGIGDTLHAVAWKNFRLKHNAQEDSNQLVLNANPKTLEKAKGFDQNNWPQRANPNFDGQANRVDDRRPVDDSRPAIDADIEALGVDINVNDDVPGSVIDAEVGVE</sequence>
<dbReference type="EMBL" id="CP036289">
    <property type="protein sequence ID" value="QDU77882.1"/>
    <property type="molecule type" value="Genomic_DNA"/>
</dbReference>
<feature type="compositionally biased region" description="Basic and acidic residues" evidence="1">
    <location>
        <begin position="326"/>
        <end position="337"/>
    </location>
</feature>
<evidence type="ECO:0000256" key="2">
    <source>
        <dbReference type="SAM" id="SignalP"/>
    </source>
</evidence>
<accession>A0A518CF77</accession>
<evidence type="ECO:0000313" key="4">
    <source>
        <dbReference type="EMBL" id="QDU77882.1"/>
    </source>
</evidence>
<dbReference type="RefSeq" id="WP_165698948.1">
    <property type="nucleotide sequence ID" value="NZ_CP036289.1"/>
</dbReference>
<dbReference type="Gene3D" id="2.30.30.240">
    <property type="entry name" value="PRC-barrel domain"/>
    <property type="match status" value="2"/>
</dbReference>
<protein>
    <submittedName>
        <fullName evidence="4">PRC-barrel domain protein</fullName>
    </submittedName>
</protein>
<dbReference type="PANTHER" id="PTHR36505:SF1">
    <property type="entry name" value="BLR1072 PROTEIN"/>
    <property type="match status" value="1"/>
</dbReference>
<name>A0A518CF77_9BACT</name>
<keyword evidence="2" id="KW-0732">Signal</keyword>
<dbReference type="AlphaFoldDB" id="A0A518CF77"/>
<feature type="region of interest" description="Disordered" evidence="1">
    <location>
        <begin position="308"/>
        <end position="337"/>
    </location>
</feature>
<dbReference type="InterPro" id="IPR027275">
    <property type="entry name" value="PRC-brl_dom"/>
</dbReference>
<dbReference type="InterPro" id="IPR011033">
    <property type="entry name" value="PRC_barrel-like_sf"/>
</dbReference>
<dbReference type="Pfam" id="PF05239">
    <property type="entry name" value="PRC"/>
    <property type="match status" value="2"/>
</dbReference>
<dbReference type="KEGG" id="bvo:Pan97_49610"/>
<evidence type="ECO:0000256" key="1">
    <source>
        <dbReference type="SAM" id="MobiDB-lite"/>
    </source>
</evidence>
<evidence type="ECO:0000313" key="5">
    <source>
        <dbReference type="Proteomes" id="UP000318626"/>
    </source>
</evidence>
<feature type="chain" id="PRO_5021843678" evidence="2">
    <location>
        <begin position="26"/>
        <end position="369"/>
    </location>
</feature>
<dbReference type="PANTHER" id="PTHR36505">
    <property type="entry name" value="BLR1072 PROTEIN"/>
    <property type="match status" value="1"/>
</dbReference>
<proteinExistence type="predicted"/>
<reference evidence="5" key="1">
    <citation type="submission" date="2019-02" db="EMBL/GenBank/DDBJ databases">
        <title>Deep-cultivation of Planctomycetes and their phenomic and genomic characterization uncovers novel biology.</title>
        <authorList>
            <person name="Wiegand S."/>
            <person name="Jogler M."/>
            <person name="Boedeker C."/>
            <person name="Pinto D."/>
            <person name="Vollmers J."/>
            <person name="Rivas-Marin E."/>
            <person name="Kohn T."/>
            <person name="Peeters S.H."/>
            <person name="Heuer A."/>
            <person name="Rast P."/>
            <person name="Oberbeckmann S."/>
            <person name="Bunk B."/>
            <person name="Jeske O."/>
            <person name="Meyerdierks A."/>
            <person name="Storesund J.E."/>
            <person name="Kallscheuer N."/>
            <person name="Luecker S."/>
            <person name="Lage O.M."/>
            <person name="Pohl T."/>
            <person name="Merkel B.J."/>
            <person name="Hornburger P."/>
            <person name="Mueller R.-W."/>
            <person name="Bruemmer F."/>
            <person name="Labrenz M."/>
            <person name="Spormann A.M."/>
            <person name="Op den Camp H."/>
            <person name="Overmann J."/>
            <person name="Amann R."/>
            <person name="Jetten M.S.M."/>
            <person name="Mascher T."/>
            <person name="Medema M.H."/>
            <person name="Devos D.P."/>
            <person name="Kaster A.-K."/>
            <person name="Ovreas L."/>
            <person name="Rohde M."/>
            <person name="Galperin M.Y."/>
            <person name="Jogler C."/>
        </authorList>
    </citation>
    <scope>NUCLEOTIDE SEQUENCE [LARGE SCALE GENOMIC DNA]</scope>
    <source>
        <strain evidence="5">Pan97</strain>
    </source>
</reference>
<evidence type="ECO:0000259" key="3">
    <source>
        <dbReference type="Pfam" id="PF05239"/>
    </source>
</evidence>
<gene>
    <name evidence="4" type="ORF">Pan97_49610</name>
</gene>
<feature type="domain" description="PRC-barrel" evidence="3">
    <location>
        <begin position="77"/>
        <end position="132"/>
    </location>
</feature>
<feature type="domain" description="PRC-barrel" evidence="3">
    <location>
        <begin position="218"/>
        <end position="278"/>
    </location>
</feature>
<feature type="signal peptide" evidence="2">
    <location>
        <begin position="1"/>
        <end position="25"/>
    </location>
</feature>
<dbReference type="SUPFAM" id="SSF50346">
    <property type="entry name" value="PRC-barrel domain"/>
    <property type="match status" value="2"/>
</dbReference>
<organism evidence="4 5">
    <name type="scientific">Bremerella volcania</name>
    <dbReference type="NCBI Taxonomy" id="2527984"/>
    <lineage>
        <taxon>Bacteria</taxon>
        <taxon>Pseudomonadati</taxon>
        <taxon>Planctomycetota</taxon>
        <taxon>Planctomycetia</taxon>
        <taxon>Pirellulales</taxon>
        <taxon>Pirellulaceae</taxon>
        <taxon>Bremerella</taxon>
    </lineage>
</organism>